<dbReference type="GO" id="GO:0016853">
    <property type="term" value="F:isomerase activity"/>
    <property type="evidence" value="ECO:0007669"/>
    <property type="project" value="TreeGrafter"/>
</dbReference>
<accession>A0A443I820</accession>
<gene>
    <name evidence="2" type="ORF">C8Q69DRAFT_503705</name>
</gene>
<feature type="active site" evidence="1">
    <location>
        <position position="50"/>
    </location>
</feature>
<dbReference type="NCBIfam" id="TIGR00654">
    <property type="entry name" value="PhzF_family"/>
    <property type="match status" value="1"/>
</dbReference>
<proteinExistence type="predicted"/>
<organism evidence="2 3">
    <name type="scientific">Byssochlamys spectabilis</name>
    <name type="common">Paecilomyces variotii</name>
    <dbReference type="NCBI Taxonomy" id="264951"/>
    <lineage>
        <taxon>Eukaryota</taxon>
        <taxon>Fungi</taxon>
        <taxon>Dikarya</taxon>
        <taxon>Ascomycota</taxon>
        <taxon>Pezizomycotina</taxon>
        <taxon>Eurotiomycetes</taxon>
        <taxon>Eurotiomycetidae</taxon>
        <taxon>Eurotiales</taxon>
        <taxon>Thermoascaceae</taxon>
        <taxon>Paecilomyces</taxon>
    </lineage>
</organism>
<dbReference type="VEuPathDB" id="FungiDB:C8Q69DRAFT_503705"/>
<dbReference type="InterPro" id="IPR003719">
    <property type="entry name" value="Phenazine_PhzF-like"/>
</dbReference>
<dbReference type="SUPFAM" id="SSF54506">
    <property type="entry name" value="Diaminopimelate epimerase-like"/>
    <property type="match status" value="1"/>
</dbReference>
<protein>
    <recommendedName>
        <fullName evidence="4">Phenazine biosynthesis-like protein</fullName>
    </recommendedName>
</protein>
<dbReference type="GeneID" id="39601787"/>
<dbReference type="PIRSF" id="PIRSF016184">
    <property type="entry name" value="PhzC_PhzF"/>
    <property type="match status" value="1"/>
</dbReference>
<comment type="caution">
    <text evidence="2">The sequence shown here is derived from an EMBL/GenBank/DDBJ whole genome shotgun (WGS) entry which is preliminary data.</text>
</comment>
<evidence type="ECO:0000313" key="3">
    <source>
        <dbReference type="Proteomes" id="UP000283841"/>
    </source>
</evidence>
<sequence>MASGPFTFVTADVFTSEKYRGHQLAIVSTRNDALPRERKQQIAREFNLAETAFLHDTEPGASRRLDIYSRNEELSFDGQAVIGAAHYIFRELDHEHHIANEEGPWTSTLLTKAGRIPIFFDPRRQVAAAEVPHGVHIHQRETPSDNVLAVQPNLRKNRDVAEMEGSFPLVSFVKGLAFTLVDFTNKPSLLKSLKVGDAPEAYLDDGWGSSYRGCVYYVQLDPDSREEPHINRIRVRMIADGAEDPASGAACSTIACYMALHKGGKGSRHIFAFEQGVEMGRPSQICVEVVLNENGDKVASVTLSGKAVFVTEGKLLRSIL</sequence>
<dbReference type="Gene3D" id="3.10.310.10">
    <property type="entry name" value="Diaminopimelate Epimerase, Chain A, domain 1"/>
    <property type="match status" value="2"/>
</dbReference>
<dbReference type="GO" id="GO:0005737">
    <property type="term" value="C:cytoplasm"/>
    <property type="evidence" value="ECO:0007669"/>
    <property type="project" value="TreeGrafter"/>
</dbReference>
<dbReference type="Proteomes" id="UP000283841">
    <property type="component" value="Unassembled WGS sequence"/>
</dbReference>
<dbReference type="Pfam" id="PF02567">
    <property type="entry name" value="PhzC-PhzF"/>
    <property type="match status" value="1"/>
</dbReference>
<reference evidence="2 3" key="1">
    <citation type="journal article" date="2018" name="Front. Microbiol.">
        <title>Genomic and genetic insights into a cosmopolitan fungus, Paecilomyces variotii (Eurotiales).</title>
        <authorList>
            <person name="Urquhart A.S."/>
            <person name="Mondo S.J."/>
            <person name="Makela M.R."/>
            <person name="Hane J.K."/>
            <person name="Wiebenga A."/>
            <person name="He G."/>
            <person name="Mihaltcheva S."/>
            <person name="Pangilinan J."/>
            <person name="Lipzen A."/>
            <person name="Barry K."/>
            <person name="de Vries R.P."/>
            <person name="Grigoriev I.V."/>
            <person name="Idnurm A."/>
        </authorList>
    </citation>
    <scope>NUCLEOTIDE SEQUENCE [LARGE SCALE GENOMIC DNA]</scope>
    <source>
        <strain evidence="2 3">CBS 101075</strain>
    </source>
</reference>
<dbReference type="PANTHER" id="PTHR13774:SF32">
    <property type="entry name" value="ANTISENSE-ENHANCING SEQUENCE 1"/>
    <property type="match status" value="1"/>
</dbReference>
<dbReference type="PANTHER" id="PTHR13774">
    <property type="entry name" value="PHENAZINE BIOSYNTHESIS PROTEIN"/>
    <property type="match status" value="1"/>
</dbReference>
<dbReference type="AlphaFoldDB" id="A0A443I820"/>
<name>A0A443I820_BYSSP</name>
<dbReference type="EMBL" id="RCNU01000001">
    <property type="protein sequence ID" value="RWR00202.1"/>
    <property type="molecule type" value="Genomic_DNA"/>
</dbReference>
<evidence type="ECO:0000313" key="2">
    <source>
        <dbReference type="EMBL" id="RWR00202.1"/>
    </source>
</evidence>
<dbReference type="STRING" id="264951.A0A443I820"/>
<evidence type="ECO:0000256" key="1">
    <source>
        <dbReference type="PIRSR" id="PIRSR016184-1"/>
    </source>
</evidence>
<dbReference type="RefSeq" id="XP_028489846.1">
    <property type="nucleotide sequence ID" value="XM_028632510.1"/>
</dbReference>
<evidence type="ECO:0008006" key="4">
    <source>
        <dbReference type="Google" id="ProtNLM"/>
    </source>
</evidence>
<keyword evidence="3" id="KW-1185">Reference proteome</keyword>